<protein>
    <submittedName>
        <fullName evidence="1">Uncharacterized protein</fullName>
    </submittedName>
</protein>
<dbReference type="Proteomes" id="UP001172159">
    <property type="component" value="Unassembled WGS sequence"/>
</dbReference>
<dbReference type="EMBL" id="JAUKTV010000014">
    <property type="protein sequence ID" value="KAK0716721.1"/>
    <property type="molecule type" value="Genomic_DNA"/>
</dbReference>
<name>A0AA40DXJ3_9PEZI</name>
<sequence length="164" mass="18258">PSEINSPCGLDLGDCAHPLTCIPLSTNCTRWTASWSDWAGCPGTCQSIDISVQKIYTLCGGWSLLDNCDERVEYCRRDPRNDDCGPSCDGAGICQPNDDYCGGKEQQECREGLACFIDGQDWQVDGEHPYGVCLPLRFGSERYEKTSLEESWTEEWDGRQGEEP</sequence>
<dbReference type="AlphaFoldDB" id="A0AA40DXJ3"/>
<evidence type="ECO:0000313" key="1">
    <source>
        <dbReference type="EMBL" id="KAK0716721.1"/>
    </source>
</evidence>
<feature type="non-terminal residue" evidence="1">
    <location>
        <position position="1"/>
    </location>
</feature>
<proteinExistence type="predicted"/>
<accession>A0AA40DXJ3</accession>
<organism evidence="1 2">
    <name type="scientific">Apiosordaria backusii</name>
    <dbReference type="NCBI Taxonomy" id="314023"/>
    <lineage>
        <taxon>Eukaryota</taxon>
        <taxon>Fungi</taxon>
        <taxon>Dikarya</taxon>
        <taxon>Ascomycota</taxon>
        <taxon>Pezizomycotina</taxon>
        <taxon>Sordariomycetes</taxon>
        <taxon>Sordariomycetidae</taxon>
        <taxon>Sordariales</taxon>
        <taxon>Lasiosphaeriaceae</taxon>
        <taxon>Apiosordaria</taxon>
    </lineage>
</organism>
<keyword evidence="2" id="KW-1185">Reference proteome</keyword>
<evidence type="ECO:0000313" key="2">
    <source>
        <dbReference type="Proteomes" id="UP001172159"/>
    </source>
</evidence>
<gene>
    <name evidence="1" type="ORF">B0T21DRAFT_296111</name>
</gene>
<reference evidence="1" key="1">
    <citation type="submission" date="2023-06" db="EMBL/GenBank/DDBJ databases">
        <title>Genome-scale phylogeny and comparative genomics of the fungal order Sordariales.</title>
        <authorList>
            <consortium name="Lawrence Berkeley National Laboratory"/>
            <person name="Hensen N."/>
            <person name="Bonometti L."/>
            <person name="Westerberg I."/>
            <person name="Brannstrom I.O."/>
            <person name="Guillou S."/>
            <person name="Cros-Aarteil S."/>
            <person name="Calhoun S."/>
            <person name="Haridas S."/>
            <person name="Kuo A."/>
            <person name="Mondo S."/>
            <person name="Pangilinan J."/>
            <person name="Riley R."/>
            <person name="Labutti K."/>
            <person name="Andreopoulos B."/>
            <person name="Lipzen A."/>
            <person name="Chen C."/>
            <person name="Yanf M."/>
            <person name="Daum C."/>
            <person name="Ng V."/>
            <person name="Clum A."/>
            <person name="Steindorff A."/>
            <person name="Ohm R."/>
            <person name="Martin F."/>
            <person name="Silar P."/>
            <person name="Natvig D."/>
            <person name="Lalanne C."/>
            <person name="Gautier V."/>
            <person name="Ament-Velasquez S.L."/>
            <person name="Kruys A."/>
            <person name="Hutchinson M.I."/>
            <person name="Powell A.J."/>
            <person name="Barry K."/>
            <person name="Miller A.N."/>
            <person name="Grigoriev I.V."/>
            <person name="Debuchy R."/>
            <person name="Gladieux P."/>
            <person name="Thoren M.H."/>
            <person name="Johannesson H."/>
        </authorList>
    </citation>
    <scope>NUCLEOTIDE SEQUENCE</scope>
    <source>
        <strain evidence="1">CBS 540.89</strain>
    </source>
</reference>
<comment type="caution">
    <text evidence="1">The sequence shown here is derived from an EMBL/GenBank/DDBJ whole genome shotgun (WGS) entry which is preliminary data.</text>
</comment>